<dbReference type="EMBL" id="SPMZ01000050">
    <property type="protein sequence ID" value="NMQ20461.1"/>
    <property type="molecule type" value="Genomic_DNA"/>
</dbReference>
<dbReference type="InterPro" id="IPR024370">
    <property type="entry name" value="PBP_domain"/>
</dbReference>
<name>A0ABX1TP48_9GAMM</name>
<dbReference type="Proteomes" id="UP000760480">
    <property type="component" value="Unassembled WGS sequence"/>
</dbReference>
<dbReference type="Gene3D" id="3.40.190.10">
    <property type="entry name" value="Periplasmic binding protein-like II"/>
    <property type="match status" value="2"/>
</dbReference>
<dbReference type="PANTHER" id="PTHR30570:SF1">
    <property type="entry name" value="PHOSPHATE-BINDING PROTEIN PSTS"/>
    <property type="match status" value="1"/>
</dbReference>
<dbReference type="CDD" id="cd13654">
    <property type="entry name" value="PBP2_phosphate_like_2"/>
    <property type="match status" value="1"/>
</dbReference>
<dbReference type="SUPFAM" id="SSF53850">
    <property type="entry name" value="Periplasmic binding protein-like II"/>
    <property type="match status" value="1"/>
</dbReference>
<evidence type="ECO:0000313" key="4">
    <source>
        <dbReference type="Proteomes" id="UP000760480"/>
    </source>
</evidence>
<evidence type="ECO:0000313" key="3">
    <source>
        <dbReference type="EMBL" id="NMQ20461.1"/>
    </source>
</evidence>
<evidence type="ECO:0000256" key="1">
    <source>
        <dbReference type="ARBA" id="ARBA00022729"/>
    </source>
</evidence>
<protein>
    <submittedName>
        <fullName evidence="3">PstS family phosphate ABC transporter substrate-binding protein</fullName>
    </submittedName>
</protein>
<accession>A0ABX1TP48</accession>
<dbReference type="PANTHER" id="PTHR30570">
    <property type="entry name" value="PERIPLASMIC PHOSPHATE BINDING COMPONENT OF PHOSPHATE ABC TRANSPORTER"/>
    <property type="match status" value="1"/>
</dbReference>
<organism evidence="3 4">
    <name type="scientific">Candidatus Competibacter phosphatis</name>
    <dbReference type="NCBI Taxonomy" id="221280"/>
    <lineage>
        <taxon>Bacteria</taxon>
        <taxon>Pseudomonadati</taxon>
        <taxon>Pseudomonadota</taxon>
        <taxon>Gammaproteobacteria</taxon>
        <taxon>Candidatus Competibacteraceae</taxon>
        <taxon>Candidatus Competibacter</taxon>
    </lineage>
</organism>
<evidence type="ECO:0000259" key="2">
    <source>
        <dbReference type="Pfam" id="PF12849"/>
    </source>
</evidence>
<feature type="domain" description="PBP" evidence="2">
    <location>
        <begin position="11"/>
        <end position="302"/>
    </location>
</feature>
<reference evidence="3 4" key="1">
    <citation type="submission" date="2019-03" db="EMBL/GenBank/DDBJ databases">
        <title>Metabolic reconstructions from genomes of highly enriched 'Candidatus Accumulibacter' and 'Candidatus Competibacter' bioreactor populations.</title>
        <authorList>
            <person name="Annavajhala M.K."/>
            <person name="Welles L."/>
            <person name="Abbas B."/>
            <person name="Sorokin D."/>
            <person name="Park H."/>
            <person name="Van Loosdrecht M."/>
            <person name="Chandran K."/>
        </authorList>
    </citation>
    <scope>NUCLEOTIDE SEQUENCE [LARGE SCALE GENOMIC DNA]</scope>
    <source>
        <strain evidence="3 4">SBR_G</strain>
    </source>
</reference>
<gene>
    <name evidence="3" type="ORF">E4P82_15430</name>
</gene>
<keyword evidence="1" id="KW-0732">Signal</keyword>
<dbReference type="InterPro" id="IPR050811">
    <property type="entry name" value="Phosphate_ABC_transporter"/>
</dbReference>
<keyword evidence="4" id="KW-1185">Reference proteome</keyword>
<sequence>MAATCALAGVAHAQSARDYISIVGSSTVYPFSTTVAEHFGKANSKFKTPKVESTGTGGGLKLFCGGVGVQYPDMTNASRKIKSSEVENCAKNGVKEIVEVKIGYDGIVVASSKKTKPMSLTRKDLWLALAKEIPEPGTGKLVANPLKTWKDVNPELPAQKIEVLGPPPTSGTRDAFVELVMDEGCKDFPAIKDLAKSDDKKAKAACGAIREDGAYIEAGENDNLIVNKLVSNLNALGIFGFSFLDENLDKIQGETIDGVPPNFENIASGKYPVSRPLFFYVKKAHVAVIPGMKEYIAEFTSEKAAGNEGYLADKGLIPLPPAERKQVAADANSLKTMTP</sequence>
<dbReference type="Pfam" id="PF12849">
    <property type="entry name" value="PBP_like_2"/>
    <property type="match status" value="1"/>
</dbReference>
<proteinExistence type="predicted"/>
<comment type="caution">
    <text evidence="3">The sequence shown here is derived from an EMBL/GenBank/DDBJ whole genome shotgun (WGS) entry which is preliminary data.</text>
</comment>